<dbReference type="EMBL" id="KV921563">
    <property type="protein sequence ID" value="ORE13143.1"/>
    <property type="molecule type" value="Genomic_DNA"/>
</dbReference>
<protein>
    <submittedName>
        <fullName evidence="1">Uncharacterized protein</fullName>
    </submittedName>
</protein>
<dbReference type="Proteomes" id="UP000242381">
    <property type="component" value="Unassembled WGS sequence"/>
</dbReference>
<accession>A0A1X0RM49</accession>
<name>A0A1X0RM49_RHIZD</name>
<sequence length="149" mass="17067">MNDQMNNRLTVNDESVPRMIDNNSAMYYSNQMIIALNMTHQPKWCLEQRFGDGEIVTDQKLRRGPDGTAIVLGRESVFVYVKDIADIQELEKVSGYFLTEKNEHLGCRDRLCFLISHAMLCRSQTALGMQFADLFSLVLENQGIPEYVP</sequence>
<evidence type="ECO:0000313" key="2">
    <source>
        <dbReference type="Proteomes" id="UP000242381"/>
    </source>
</evidence>
<evidence type="ECO:0000313" key="1">
    <source>
        <dbReference type="EMBL" id="ORE13143.1"/>
    </source>
</evidence>
<proteinExistence type="predicted"/>
<dbReference type="AlphaFoldDB" id="A0A1X0RM49"/>
<gene>
    <name evidence="1" type="ORF">BCV71DRAFT_258772</name>
</gene>
<reference evidence="1 2" key="1">
    <citation type="journal article" date="2016" name="Proc. Natl. Acad. Sci. U.S.A.">
        <title>Lipid metabolic changes in an early divergent fungus govern the establishment of a mutualistic symbiosis with endobacteria.</title>
        <authorList>
            <person name="Lastovetsky O.A."/>
            <person name="Gaspar M.L."/>
            <person name="Mondo S.J."/>
            <person name="LaButti K.M."/>
            <person name="Sandor L."/>
            <person name="Grigoriev I.V."/>
            <person name="Henry S.A."/>
            <person name="Pawlowska T.E."/>
        </authorList>
    </citation>
    <scope>NUCLEOTIDE SEQUENCE [LARGE SCALE GENOMIC DNA]</scope>
    <source>
        <strain evidence="1 2">ATCC 11559</strain>
    </source>
</reference>
<dbReference type="VEuPathDB" id="FungiDB:BCV72DRAFT_332863"/>
<organism evidence="1 2">
    <name type="scientific">Rhizopus microsporus</name>
    <dbReference type="NCBI Taxonomy" id="58291"/>
    <lineage>
        <taxon>Eukaryota</taxon>
        <taxon>Fungi</taxon>
        <taxon>Fungi incertae sedis</taxon>
        <taxon>Mucoromycota</taxon>
        <taxon>Mucoromycotina</taxon>
        <taxon>Mucoromycetes</taxon>
        <taxon>Mucorales</taxon>
        <taxon>Mucorineae</taxon>
        <taxon>Rhizopodaceae</taxon>
        <taxon>Rhizopus</taxon>
    </lineage>
</organism>